<evidence type="ECO:0000313" key="4">
    <source>
        <dbReference type="Proteomes" id="UP001148838"/>
    </source>
</evidence>
<reference evidence="3 4" key="1">
    <citation type="journal article" date="2022" name="Allergy">
        <title>Genome assembly and annotation of Periplaneta americana reveal a comprehensive cockroach allergen profile.</title>
        <authorList>
            <person name="Wang L."/>
            <person name="Xiong Q."/>
            <person name="Saelim N."/>
            <person name="Wang L."/>
            <person name="Nong W."/>
            <person name="Wan A.T."/>
            <person name="Shi M."/>
            <person name="Liu X."/>
            <person name="Cao Q."/>
            <person name="Hui J.H.L."/>
            <person name="Sookrung N."/>
            <person name="Leung T.F."/>
            <person name="Tungtrongchitr A."/>
            <person name="Tsui S.K.W."/>
        </authorList>
    </citation>
    <scope>NUCLEOTIDE SEQUENCE [LARGE SCALE GENOMIC DNA]</scope>
    <source>
        <strain evidence="3">PWHHKU_190912</strain>
    </source>
</reference>
<evidence type="ECO:0000256" key="1">
    <source>
        <dbReference type="SAM" id="Coils"/>
    </source>
</evidence>
<evidence type="ECO:0000256" key="2">
    <source>
        <dbReference type="SAM" id="SignalP"/>
    </source>
</evidence>
<dbReference type="Proteomes" id="UP001148838">
    <property type="component" value="Unassembled WGS sequence"/>
</dbReference>
<feature type="signal peptide" evidence="2">
    <location>
        <begin position="1"/>
        <end position="22"/>
    </location>
</feature>
<keyword evidence="2" id="KW-0732">Signal</keyword>
<comment type="caution">
    <text evidence="3">The sequence shown here is derived from an EMBL/GenBank/DDBJ whole genome shotgun (WGS) entry which is preliminary data.</text>
</comment>
<evidence type="ECO:0000313" key="3">
    <source>
        <dbReference type="EMBL" id="KAJ4429632.1"/>
    </source>
</evidence>
<feature type="chain" id="PRO_5046615388" evidence="2">
    <location>
        <begin position="23"/>
        <end position="301"/>
    </location>
</feature>
<dbReference type="EMBL" id="JAJSOF020000033">
    <property type="protein sequence ID" value="KAJ4429632.1"/>
    <property type="molecule type" value="Genomic_DNA"/>
</dbReference>
<accession>A0ABQ8S6U8</accession>
<sequence>MHFKSAGLVFVSAFMAVAWASGMKIDVTLYEQKSSGEWMKIPGNTEDNFCTFIMKNDMWKEFVHGTDIPVQCPLNKHSYFEVNELTVRKSVEFISSKFDSLREELAHTRHELNSTKEEMKRLVQENDHLKQKVSDQQQYTSRDNIMLLGVPEINEQSTYEVIDPISEVIGGSELVQHDVSIAHRIPFRPGKTRPIVIRFTNRRSRDEWLQLFRNEAKNDDSSPGIAIKKVNRELPEGRITAGDQLTAETKTRDARKDEASPGLTLSIEVIVIEKGSTKDEGKIGTVDDNIIKKKRLVTEEE</sequence>
<gene>
    <name evidence="3" type="ORF">ANN_21833</name>
</gene>
<name>A0ABQ8S6U8_PERAM</name>
<protein>
    <submittedName>
        <fullName evidence="3">Uncharacterized protein</fullName>
    </submittedName>
</protein>
<feature type="coiled-coil region" evidence="1">
    <location>
        <begin position="98"/>
        <end position="139"/>
    </location>
</feature>
<organism evidence="3 4">
    <name type="scientific">Periplaneta americana</name>
    <name type="common">American cockroach</name>
    <name type="synonym">Blatta americana</name>
    <dbReference type="NCBI Taxonomy" id="6978"/>
    <lineage>
        <taxon>Eukaryota</taxon>
        <taxon>Metazoa</taxon>
        <taxon>Ecdysozoa</taxon>
        <taxon>Arthropoda</taxon>
        <taxon>Hexapoda</taxon>
        <taxon>Insecta</taxon>
        <taxon>Pterygota</taxon>
        <taxon>Neoptera</taxon>
        <taxon>Polyneoptera</taxon>
        <taxon>Dictyoptera</taxon>
        <taxon>Blattodea</taxon>
        <taxon>Blattoidea</taxon>
        <taxon>Blattidae</taxon>
        <taxon>Blattinae</taxon>
        <taxon>Periplaneta</taxon>
    </lineage>
</organism>
<keyword evidence="4" id="KW-1185">Reference proteome</keyword>
<keyword evidence="1" id="KW-0175">Coiled coil</keyword>
<proteinExistence type="predicted"/>